<reference evidence="1 2" key="1">
    <citation type="submission" date="2021-12" db="EMBL/GenBank/DDBJ databases">
        <title>Genome sequencing of bacteria with rrn-lacking chromosome and rrn-plasmid.</title>
        <authorList>
            <person name="Anda M."/>
            <person name="Iwasaki W."/>
        </authorList>
    </citation>
    <scope>NUCLEOTIDE SEQUENCE [LARGE SCALE GENOMIC DNA]</scope>
    <source>
        <strain evidence="1 2">NBRC 15940</strain>
    </source>
</reference>
<comment type="caution">
    <text evidence="1">The sequence shown here is derived from an EMBL/GenBank/DDBJ whole genome shotgun (WGS) entry which is preliminary data.</text>
</comment>
<gene>
    <name evidence="1" type="ORF">PEDI_42850</name>
</gene>
<organism evidence="1 2">
    <name type="scientific">Persicobacter diffluens</name>
    <dbReference type="NCBI Taxonomy" id="981"/>
    <lineage>
        <taxon>Bacteria</taxon>
        <taxon>Pseudomonadati</taxon>
        <taxon>Bacteroidota</taxon>
        <taxon>Cytophagia</taxon>
        <taxon>Cytophagales</taxon>
        <taxon>Persicobacteraceae</taxon>
        <taxon>Persicobacter</taxon>
    </lineage>
</organism>
<protein>
    <submittedName>
        <fullName evidence="1">Uncharacterized protein</fullName>
    </submittedName>
</protein>
<keyword evidence="2" id="KW-1185">Reference proteome</keyword>
<dbReference type="Proteomes" id="UP001310022">
    <property type="component" value="Unassembled WGS sequence"/>
</dbReference>
<dbReference type="AlphaFoldDB" id="A0AAN5APD9"/>
<sequence>MPFDGALIEEVSIERSFNGIPTLGVTTELLSTTSLLDEVYF</sequence>
<accession>A0AAN5APD9</accession>
<proteinExistence type="predicted"/>
<name>A0AAN5APD9_9BACT</name>
<dbReference type="EMBL" id="BQKE01000003">
    <property type="protein sequence ID" value="GJM63733.1"/>
    <property type="molecule type" value="Genomic_DNA"/>
</dbReference>
<evidence type="ECO:0000313" key="2">
    <source>
        <dbReference type="Proteomes" id="UP001310022"/>
    </source>
</evidence>
<evidence type="ECO:0000313" key="1">
    <source>
        <dbReference type="EMBL" id="GJM63733.1"/>
    </source>
</evidence>